<dbReference type="FunFam" id="3.90.650.10:FF:000001">
    <property type="entry name" value="Phosphoribosylformylglycinamidine cyclo-ligase"/>
    <property type="match status" value="1"/>
</dbReference>
<dbReference type="GO" id="GO:0004641">
    <property type="term" value="F:phosphoribosylformylglycinamidine cyclo-ligase activity"/>
    <property type="evidence" value="ECO:0007669"/>
    <property type="project" value="UniProtKB-UniRule"/>
</dbReference>
<comment type="catalytic activity">
    <reaction evidence="12 13">
        <text>2-formamido-N(1)-(5-O-phospho-beta-D-ribosyl)acetamidine + ATP = 5-amino-1-(5-phospho-beta-D-ribosyl)imidazole + ADP + phosphate + H(+)</text>
        <dbReference type="Rhea" id="RHEA:23032"/>
        <dbReference type="ChEBI" id="CHEBI:15378"/>
        <dbReference type="ChEBI" id="CHEBI:30616"/>
        <dbReference type="ChEBI" id="CHEBI:43474"/>
        <dbReference type="ChEBI" id="CHEBI:137981"/>
        <dbReference type="ChEBI" id="CHEBI:147287"/>
        <dbReference type="ChEBI" id="CHEBI:456216"/>
        <dbReference type="EC" id="6.3.3.1"/>
    </reaction>
</comment>
<protein>
    <recommendedName>
        <fullName evidence="4 13">Phosphoribosylformylglycinamidine cyclo-ligase</fullName>
        <ecNumber evidence="3 13">6.3.3.1</ecNumber>
    </recommendedName>
    <alternativeName>
        <fullName evidence="10 13">AIR synthase</fullName>
    </alternativeName>
    <alternativeName>
        <fullName evidence="11 13">AIRS</fullName>
    </alternativeName>
    <alternativeName>
        <fullName evidence="9 13">Phosphoribosyl-aminoimidazole synthetase</fullName>
    </alternativeName>
</protein>
<dbReference type="Pfam" id="PF00586">
    <property type="entry name" value="AIRS"/>
    <property type="match status" value="1"/>
</dbReference>
<evidence type="ECO:0000256" key="8">
    <source>
        <dbReference type="ARBA" id="ARBA00022840"/>
    </source>
</evidence>
<comment type="caution">
    <text evidence="16">The sequence shown here is derived from an EMBL/GenBank/DDBJ whole genome shotgun (WGS) entry which is preliminary data.</text>
</comment>
<evidence type="ECO:0000256" key="9">
    <source>
        <dbReference type="ARBA" id="ARBA00031908"/>
    </source>
</evidence>
<dbReference type="FunFam" id="3.30.1330.10:FF:000001">
    <property type="entry name" value="Phosphoribosylformylglycinamidine cyclo-ligase"/>
    <property type="match status" value="1"/>
</dbReference>
<dbReference type="EC" id="6.3.3.1" evidence="3 13"/>
<evidence type="ECO:0000256" key="1">
    <source>
        <dbReference type="ARBA" id="ARBA00004686"/>
    </source>
</evidence>
<dbReference type="Gene3D" id="3.90.650.10">
    <property type="entry name" value="PurM-like C-terminal domain"/>
    <property type="match status" value="1"/>
</dbReference>
<comment type="pathway">
    <text evidence="1 13">Purine metabolism; IMP biosynthesis via de novo pathway; 5-amino-1-(5-phospho-D-ribosyl)imidazole from N(2)-formyl-N(1)-(5-phospho-D-ribosyl)glycinamide: step 2/2.</text>
</comment>
<dbReference type="InterPro" id="IPR010918">
    <property type="entry name" value="PurM-like_C_dom"/>
</dbReference>
<evidence type="ECO:0000256" key="10">
    <source>
        <dbReference type="ARBA" id="ARBA00032931"/>
    </source>
</evidence>
<evidence type="ECO:0000256" key="7">
    <source>
        <dbReference type="ARBA" id="ARBA00022755"/>
    </source>
</evidence>
<dbReference type="InterPro" id="IPR036921">
    <property type="entry name" value="PurM-like_N_sf"/>
</dbReference>
<reference evidence="16 17" key="1">
    <citation type="submission" date="2019-12" db="EMBL/GenBank/DDBJ databases">
        <title>Draft genome sequencing of Halomonas alimentaria DSM 15356.</title>
        <authorList>
            <person name="Pandiyan K."/>
            <person name="Kushwaha P."/>
            <person name="Gowdham M."/>
            <person name="Chakdar H."/>
            <person name="Singh A."/>
            <person name="Kumar M."/>
            <person name="Saxena A.K."/>
        </authorList>
    </citation>
    <scope>NUCLEOTIDE SEQUENCE [LARGE SCALE GENOMIC DNA]</scope>
    <source>
        <strain evidence="16 17">DSM 15356</strain>
    </source>
</reference>
<dbReference type="OrthoDB" id="9777881at2"/>
<dbReference type="GO" id="GO:0006189">
    <property type="term" value="P:'de novo' IMP biosynthetic process"/>
    <property type="evidence" value="ECO:0007669"/>
    <property type="project" value="UniProtKB-UniRule"/>
</dbReference>
<evidence type="ECO:0000256" key="5">
    <source>
        <dbReference type="ARBA" id="ARBA00022598"/>
    </source>
</evidence>
<dbReference type="UniPathway" id="UPA00074">
    <property type="reaction ID" value="UER00129"/>
</dbReference>
<dbReference type="PANTHER" id="PTHR10520">
    <property type="entry name" value="TRIFUNCTIONAL PURINE BIOSYNTHETIC PROTEIN ADENOSINE-3-RELATED"/>
    <property type="match status" value="1"/>
</dbReference>
<evidence type="ECO:0000256" key="13">
    <source>
        <dbReference type="HAMAP-Rule" id="MF_00741"/>
    </source>
</evidence>
<comment type="similarity">
    <text evidence="2 13">Belongs to the AIR synthase family.</text>
</comment>
<keyword evidence="8 13" id="KW-0067">ATP-binding</keyword>
<evidence type="ECO:0000256" key="11">
    <source>
        <dbReference type="ARBA" id="ARBA00033093"/>
    </source>
</evidence>
<keyword evidence="17" id="KW-1185">Reference proteome</keyword>
<dbReference type="EMBL" id="WUTT01000001">
    <property type="protein sequence ID" value="NAW35113.1"/>
    <property type="molecule type" value="Genomic_DNA"/>
</dbReference>
<dbReference type="InterPro" id="IPR004733">
    <property type="entry name" value="PurM_cligase"/>
</dbReference>
<dbReference type="GO" id="GO:0005524">
    <property type="term" value="F:ATP binding"/>
    <property type="evidence" value="ECO:0007669"/>
    <property type="project" value="UniProtKB-KW"/>
</dbReference>
<dbReference type="GO" id="GO:0004637">
    <property type="term" value="F:phosphoribosylamine-glycine ligase activity"/>
    <property type="evidence" value="ECO:0007669"/>
    <property type="project" value="TreeGrafter"/>
</dbReference>
<dbReference type="SUPFAM" id="SSF56042">
    <property type="entry name" value="PurM C-terminal domain-like"/>
    <property type="match status" value="1"/>
</dbReference>
<dbReference type="GO" id="GO:0005829">
    <property type="term" value="C:cytosol"/>
    <property type="evidence" value="ECO:0007669"/>
    <property type="project" value="TreeGrafter"/>
</dbReference>
<evidence type="ECO:0000313" key="17">
    <source>
        <dbReference type="Proteomes" id="UP000487929"/>
    </source>
</evidence>
<keyword evidence="5 13" id="KW-0436">Ligase</keyword>
<evidence type="ECO:0000256" key="4">
    <source>
        <dbReference type="ARBA" id="ARBA00020367"/>
    </source>
</evidence>
<keyword evidence="7 13" id="KW-0658">Purine biosynthesis</keyword>
<feature type="domain" description="PurM-like C-terminal" evidence="15">
    <location>
        <begin position="180"/>
        <end position="345"/>
    </location>
</feature>
<evidence type="ECO:0000313" key="16">
    <source>
        <dbReference type="EMBL" id="NAW35113.1"/>
    </source>
</evidence>
<sequence length="354" mass="37051">MTDSSSRPSLSYKDAGVDIDAGNALVDRIKGVAKRTTRPEVMGGLGGFGALCELPTGYREPVLVSGTDGVGTKLRLAMDLGRHDTIGIDLVAMCVNDLVVAGAEPLFFLDYYATGKLDVDIAADVVDGIGAGCEKAGCALVGGETAEMPGMYEGSDYDLAGFCVGVVEKSEILDGHKVAEGDVLLGMASSGPHSNGYSLIRKILEVSGAALDTELAGESLGDALMAPTRIYVKPLLSLIRESGVPVHALSHITGGGLTENLPRVLPEGLAARVDVSAWQRPAVFQWLREQGNVAEEEMYRVLNCGIGMVIVVPAEKADQARAHLQAQGEAVYRIGEIVAGENGGERVILENLSA</sequence>
<dbReference type="HAMAP" id="MF_00741">
    <property type="entry name" value="AIRS"/>
    <property type="match status" value="1"/>
</dbReference>
<dbReference type="NCBIfam" id="TIGR00878">
    <property type="entry name" value="purM"/>
    <property type="match status" value="1"/>
</dbReference>
<evidence type="ECO:0000256" key="12">
    <source>
        <dbReference type="ARBA" id="ARBA00049057"/>
    </source>
</evidence>
<dbReference type="RefSeq" id="WP_161432340.1">
    <property type="nucleotide sequence ID" value="NZ_WUTT01000001.1"/>
</dbReference>
<dbReference type="CDD" id="cd02196">
    <property type="entry name" value="PurM"/>
    <property type="match status" value="1"/>
</dbReference>
<evidence type="ECO:0000259" key="15">
    <source>
        <dbReference type="Pfam" id="PF02769"/>
    </source>
</evidence>
<proteinExistence type="inferred from homology"/>
<dbReference type="InterPro" id="IPR016188">
    <property type="entry name" value="PurM-like_N"/>
</dbReference>
<feature type="domain" description="PurM-like N-terminal" evidence="14">
    <location>
        <begin position="63"/>
        <end position="167"/>
    </location>
</feature>
<keyword evidence="6 13" id="KW-0547">Nucleotide-binding</keyword>
<dbReference type="AlphaFoldDB" id="A0A7X4W670"/>
<gene>
    <name evidence="13 16" type="primary">purM</name>
    <name evidence="16" type="ORF">GRB96_11875</name>
</gene>
<keyword evidence="13" id="KW-0963">Cytoplasm</keyword>
<name>A0A7X4W670_9GAMM</name>
<dbReference type="SUPFAM" id="SSF55326">
    <property type="entry name" value="PurM N-terminal domain-like"/>
    <property type="match status" value="1"/>
</dbReference>
<dbReference type="PANTHER" id="PTHR10520:SF12">
    <property type="entry name" value="TRIFUNCTIONAL PURINE BIOSYNTHETIC PROTEIN ADENOSINE-3"/>
    <property type="match status" value="1"/>
</dbReference>
<evidence type="ECO:0000256" key="3">
    <source>
        <dbReference type="ARBA" id="ARBA00013047"/>
    </source>
</evidence>
<comment type="subcellular location">
    <subcellularLocation>
        <location evidence="13">Cytoplasm</location>
    </subcellularLocation>
</comment>
<evidence type="ECO:0000256" key="6">
    <source>
        <dbReference type="ARBA" id="ARBA00022741"/>
    </source>
</evidence>
<dbReference type="Proteomes" id="UP000487929">
    <property type="component" value="Unassembled WGS sequence"/>
</dbReference>
<dbReference type="Gene3D" id="3.30.1330.10">
    <property type="entry name" value="PurM-like, N-terminal domain"/>
    <property type="match status" value="1"/>
</dbReference>
<organism evidence="16 17">
    <name type="scientific">Halomonas alimentaria</name>
    <dbReference type="NCBI Taxonomy" id="147248"/>
    <lineage>
        <taxon>Bacteria</taxon>
        <taxon>Pseudomonadati</taxon>
        <taxon>Pseudomonadota</taxon>
        <taxon>Gammaproteobacteria</taxon>
        <taxon>Oceanospirillales</taxon>
        <taxon>Halomonadaceae</taxon>
        <taxon>Halomonas</taxon>
    </lineage>
</organism>
<accession>A0A7X4W670</accession>
<dbReference type="GO" id="GO:0046084">
    <property type="term" value="P:adenine biosynthetic process"/>
    <property type="evidence" value="ECO:0007669"/>
    <property type="project" value="TreeGrafter"/>
</dbReference>
<dbReference type="InterPro" id="IPR036676">
    <property type="entry name" value="PurM-like_C_sf"/>
</dbReference>
<evidence type="ECO:0000259" key="14">
    <source>
        <dbReference type="Pfam" id="PF00586"/>
    </source>
</evidence>
<dbReference type="Pfam" id="PF02769">
    <property type="entry name" value="AIRS_C"/>
    <property type="match status" value="1"/>
</dbReference>
<evidence type="ECO:0000256" key="2">
    <source>
        <dbReference type="ARBA" id="ARBA00010280"/>
    </source>
</evidence>